<feature type="binding site" evidence="8">
    <location>
        <begin position="223"/>
        <end position="227"/>
    </location>
    <ligand>
        <name>ATP</name>
        <dbReference type="ChEBI" id="CHEBI:30616"/>
    </ligand>
</feature>
<keyword evidence="11" id="KW-1185">Reference proteome</keyword>
<dbReference type="Proteomes" id="UP001152795">
    <property type="component" value="Unassembled WGS sequence"/>
</dbReference>
<dbReference type="InterPro" id="IPR036802">
    <property type="entry name" value="ATP-guanido_PTrfase_N_sf"/>
</dbReference>
<evidence type="ECO:0000313" key="11">
    <source>
        <dbReference type="Proteomes" id="UP001152795"/>
    </source>
</evidence>
<proteinExistence type="inferred from homology"/>
<dbReference type="PROSITE" id="PS51510">
    <property type="entry name" value="PHOSPHAGEN_KINASE_C"/>
    <property type="match status" value="1"/>
</dbReference>
<dbReference type="InterPro" id="IPR014746">
    <property type="entry name" value="Gln_synth/guanido_kin_cat_dom"/>
</dbReference>
<comment type="caution">
    <text evidence="10">The sequence shown here is derived from an EMBL/GenBank/DDBJ whole genome shotgun (WGS) entry which is preliminary data.</text>
</comment>
<feature type="binding site" evidence="8">
    <location>
        <begin position="59"/>
        <end position="63"/>
    </location>
    <ligand>
        <name>ATP</name>
        <dbReference type="ChEBI" id="CHEBI:30616"/>
    </ligand>
</feature>
<dbReference type="SUPFAM" id="SSF48034">
    <property type="entry name" value="Guanido kinase N-terminal domain"/>
    <property type="match status" value="1"/>
</dbReference>
<organism evidence="10 11">
    <name type="scientific">Paramuricea clavata</name>
    <name type="common">Red gorgonian</name>
    <name type="synonym">Violescent sea-whip</name>
    <dbReference type="NCBI Taxonomy" id="317549"/>
    <lineage>
        <taxon>Eukaryota</taxon>
        <taxon>Metazoa</taxon>
        <taxon>Cnidaria</taxon>
        <taxon>Anthozoa</taxon>
        <taxon>Octocorallia</taxon>
        <taxon>Malacalcyonacea</taxon>
        <taxon>Plexauridae</taxon>
        <taxon>Paramuricea</taxon>
    </lineage>
</organism>
<dbReference type="InterPro" id="IPR000749">
    <property type="entry name" value="ATP-guanido_PTrfase"/>
</dbReference>
<feature type="binding site" evidence="8">
    <location>
        <begin position="251"/>
        <end position="256"/>
    </location>
    <ligand>
        <name>ATP</name>
        <dbReference type="ChEBI" id="CHEBI:30616"/>
    </ligand>
</feature>
<protein>
    <recommendedName>
        <fullName evidence="2">creatine kinase</fullName>
        <ecNumber evidence="2">2.7.3.2</ecNumber>
    </recommendedName>
</protein>
<dbReference type="CDD" id="cd00716">
    <property type="entry name" value="creatine_kinase_like"/>
    <property type="match status" value="1"/>
</dbReference>
<dbReference type="GO" id="GO:0005615">
    <property type="term" value="C:extracellular space"/>
    <property type="evidence" value="ECO:0007669"/>
    <property type="project" value="TreeGrafter"/>
</dbReference>
<dbReference type="OrthoDB" id="430219at2759"/>
<evidence type="ECO:0000256" key="8">
    <source>
        <dbReference type="PROSITE-ProRule" id="PRU00843"/>
    </source>
</evidence>
<dbReference type="GO" id="GO:0046314">
    <property type="term" value="P:phosphocreatine biosynthetic process"/>
    <property type="evidence" value="ECO:0007669"/>
    <property type="project" value="InterPro"/>
</dbReference>
<dbReference type="EC" id="2.7.3.2" evidence="2"/>
<dbReference type="GO" id="GO:0005524">
    <property type="term" value="F:ATP binding"/>
    <property type="evidence" value="ECO:0007669"/>
    <property type="project" value="UniProtKB-UniRule"/>
</dbReference>
<dbReference type="FunFam" id="3.30.590.10:FF:000002">
    <property type="entry name" value="Creatine kinase S-type, mitochondrial"/>
    <property type="match status" value="1"/>
</dbReference>
<evidence type="ECO:0000256" key="4">
    <source>
        <dbReference type="ARBA" id="ARBA00022741"/>
    </source>
</evidence>
<name>A0A7D9JDB1_PARCT</name>
<dbReference type="AlphaFoldDB" id="A0A7D9JDB1"/>
<keyword evidence="5 8" id="KW-0418">Kinase</keyword>
<dbReference type="InterPro" id="IPR022413">
    <property type="entry name" value="ATP-guanido_PTrfase_N"/>
</dbReference>
<accession>A0A7D9JDB1</accession>
<evidence type="ECO:0000256" key="5">
    <source>
        <dbReference type="ARBA" id="ARBA00022777"/>
    </source>
</evidence>
<gene>
    <name evidence="10" type="ORF">PACLA_8A019387</name>
</gene>
<reference evidence="10" key="1">
    <citation type="submission" date="2020-04" db="EMBL/GenBank/DDBJ databases">
        <authorList>
            <person name="Alioto T."/>
            <person name="Alioto T."/>
            <person name="Gomez Garrido J."/>
        </authorList>
    </citation>
    <scope>NUCLEOTIDE SEQUENCE</scope>
    <source>
        <strain evidence="10">A484AB</strain>
    </source>
</reference>
<sequence length="316" mass="35405">MTVGCVAGDEECYDKFADLFDPVIEARHKGYTKTDLHRTDLDPNNLIGGEDLDPNYVFSCRVRTGRSIKGLSLPPHCTRAERREVEKISAKALATLDGPLKGVYYPLSKMTENDQDQLIADHFLFDKPVSPLLLAARMARDWPDARGIWHNDAKNFLVWVNEEDHLRVISMQKGGNMREVFTRFCDGLNKVELAIKSQGYGFMWNQHLGFILTCPSNLGTGLRAGVHVKLAHLCKDSRFDLILSTLRLQRRGTGGVDTESTDGVFDISNLDRIGTSEVEQCQIVISGVKLLVEMEKRLDAGQTIDDLLTNNNNNNP</sequence>
<dbReference type="PANTHER" id="PTHR11547:SF23">
    <property type="entry name" value="CREATINE KINASE B-TYPE"/>
    <property type="match status" value="1"/>
</dbReference>
<evidence type="ECO:0000256" key="6">
    <source>
        <dbReference type="ARBA" id="ARBA00022840"/>
    </source>
</evidence>
<evidence type="ECO:0000256" key="7">
    <source>
        <dbReference type="PROSITE-ProRule" id="PRU00842"/>
    </source>
</evidence>
<dbReference type="Pfam" id="PF00217">
    <property type="entry name" value="ATP-gua_Ptrans"/>
    <property type="match status" value="1"/>
</dbReference>
<keyword evidence="4 8" id="KW-0547">Nucleotide-binding</keyword>
<evidence type="ECO:0000313" key="10">
    <source>
        <dbReference type="EMBL" id="CAB4027101.1"/>
    </source>
</evidence>
<dbReference type="GO" id="GO:0004111">
    <property type="term" value="F:creatine kinase activity"/>
    <property type="evidence" value="ECO:0007669"/>
    <property type="project" value="UniProtKB-EC"/>
</dbReference>
<feature type="binding site" evidence="8">
    <location>
        <position position="122"/>
    </location>
    <ligand>
        <name>ATP</name>
        <dbReference type="ChEBI" id="CHEBI:30616"/>
    </ligand>
</feature>
<evidence type="ECO:0000256" key="1">
    <source>
        <dbReference type="ARBA" id="ARBA00006798"/>
    </source>
</evidence>
<evidence type="ECO:0000256" key="9">
    <source>
        <dbReference type="RuleBase" id="RU000505"/>
    </source>
</evidence>
<evidence type="ECO:0000256" key="2">
    <source>
        <dbReference type="ARBA" id="ARBA00012231"/>
    </source>
</evidence>
<evidence type="ECO:0000256" key="3">
    <source>
        <dbReference type="ARBA" id="ARBA00022679"/>
    </source>
</evidence>
<dbReference type="PROSITE" id="PS51509">
    <property type="entry name" value="PHOSPHAGEN_KINASE_N"/>
    <property type="match status" value="1"/>
</dbReference>
<dbReference type="InterPro" id="IPR022415">
    <property type="entry name" value="ATP-guanido_PTrfase_AS"/>
</dbReference>
<dbReference type="SUPFAM" id="SSF55931">
    <property type="entry name" value="Glutamine synthetase/guanido kinase"/>
    <property type="match status" value="1"/>
</dbReference>
<dbReference type="PANTHER" id="PTHR11547">
    <property type="entry name" value="ARGININE OR CREATINE KINASE"/>
    <property type="match status" value="1"/>
</dbReference>
<dbReference type="Gene3D" id="1.10.135.10">
    <property type="entry name" value="ATP:guanido phosphotransferase, N-terminal domain"/>
    <property type="match status" value="1"/>
</dbReference>
<keyword evidence="3 8" id="KW-0808">Transferase</keyword>
<dbReference type="InterPro" id="IPR022414">
    <property type="entry name" value="ATP-guanido_PTrfase_cat"/>
</dbReference>
<keyword evidence="6 8" id="KW-0067">ATP-binding</keyword>
<dbReference type="Pfam" id="PF02807">
    <property type="entry name" value="ATP-gua_PtransN"/>
    <property type="match status" value="1"/>
</dbReference>
<dbReference type="EMBL" id="CACRXK020014603">
    <property type="protein sequence ID" value="CAB4027101.1"/>
    <property type="molecule type" value="Genomic_DNA"/>
</dbReference>
<feature type="binding site" evidence="8">
    <location>
        <position position="167"/>
    </location>
    <ligand>
        <name>ATP</name>
        <dbReference type="ChEBI" id="CHEBI:30616"/>
    </ligand>
</feature>
<dbReference type="Gene3D" id="3.30.590.10">
    <property type="entry name" value="Glutamine synthetase/guanido kinase, catalytic domain"/>
    <property type="match status" value="1"/>
</dbReference>
<comment type="similarity">
    <text evidence="1 7 9">Belongs to the ATP:guanido phosphotransferase family.</text>
</comment>
<dbReference type="PROSITE" id="PS00112">
    <property type="entry name" value="PHOSPHAGEN_KINASE"/>
    <property type="match status" value="1"/>
</dbReference>